<keyword evidence="3" id="KW-1185">Reference proteome</keyword>
<evidence type="ECO:0000313" key="2">
    <source>
        <dbReference type="EMBL" id="QDQ25961.1"/>
    </source>
</evidence>
<dbReference type="Pfam" id="PF17131">
    <property type="entry name" value="LolA_like"/>
    <property type="match status" value="1"/>
</dbReference>
<dbReference type="AlphaFoldDB" id="A0A516SCU0"/>
<evidence type="ECO:0000259" key="1">
    <source>
        <dbReference type="Pfam" id="PF17131"/>
    </source>
</evidence>
<accession>A0A516SCU0</accession>
<dbReference type="EMBL" id="CP041730">
    <property type="protein sequence ID" value="QDQ25961.1"/>
    <property type="molecule type" value="Genomic_DNA"/>
</dbReference>
<evidence type="ECO:0000313" key="3">
    <source>
        <dbReference type="Proteomes" id="UP000317550"/>
    </source>
</evidence>
<sequence>MPAGRAERSLVLRSPGAADRAAGHAVPLSAHGRAAPMLNPSISPRRPPFGCAAPSTPTCWNTRMASYRIYSLALALGLCATASAAPDAPPLAQWIKQAETILRGDTSAAIMNMKIKKEAYQRDYDLMVLTDDRSASNKVLIKMLGPALWRGNATVKVDDKISFYDPRNSRVTVMGSSMLGDSWMGSHFSNDDLMRETDLSRHYEYELLQQQAGQEEGLGAVKRYTVKLSPKPTAPVAWGKVIYQLYLDNQQQAYPRQLDYFQRADDAQAARSLVYSELKAMDGKTVPTRLTMRVPAKAGEFTEIEYRKLKFNVKVSADNFGERALQ</sequence>
<dbReference type="InterPro" id="IPR033399">
    <property type="entry name" value="TP_0789-like"/>
</dbReference>
<feature type="domain" description="Uncharacterized protein TP-0789" evidence="1">
    <location>
        <begin position="137"/>
        <end position="326"/>
    </location>
</feature>
<proteinExistence type="predicted"/>
<dbReference type="CDD" id="cd16329">
    <property type="entry name" value="LolA_like"/>
    <property type="match status" value="1"/>
</dbReference>
<reference evidence="3" key="1">
    <citation type="submission" date="2019-07" db="EMBL/GenBank/DDBJ databases">
        <title>Chitinimonas sp. nov., isolated from Ny-Alesund, arctica soil.</title>
        <authorList>
            <person name="Xu Q."/>
            <person name="Peng F."/>
        </authorList>
    </citation>
    <scope>NUCLEOTIDE SEQUENCE [LARGE SCALE GENOMIC DNA]</scope>
    <source>
        <strain evidence="3">R3-44</strain>
    </source>
</reference>
<protein>
    <submittedName>
        <fullName evidence="2">Outer membrane lipoprotein-sorting protein</fullName>
    </submittedName>
</protein>
<name>A0A516SCU0_9NEIS</name>
<dbReference type="Gene3D" id="2.50.20.10">
    <property type="entry name" value="Lipoprotein localisation LolA/LolB/LppX"/>
    <property type="match status" value="1"/>
</dbReference>
<organism evidence="2 3">
    <name type="scientific">Chitinimonas arctica</name>
    <dbReference type="NCBI Taxonomy" id="2594795"/>
    <lineage>
        <taxon>Bacteria</taxon>
        <taxon>Pseudomonadati</taxon>
        <taxon>Pseudomonadota</taxon>
        <taxon>Betaproteobacteria</taxon>
        <taxon>Neisseriales</taxon>
        <taxon>Chitinibacteraceae</taxon>
        <taxon>Chitinimonas</taxon>
    </lineage>
</organism>
<dbReference type="Proteomes" id="UP000317550">
    <property type="component" value="Chromosome"/>
</dbReference>
<gene>
    <name evidence="2" type="ORF">FNU76_06105</name>
</gene>
<dbReference type="KEGG" id="cari:FNU76_06105"/>
<dbReference type="OrthoDB" id="9803781at2"/>
<keyword evidence="2" id="KW-0449">Lipoprotein</keyword>